<dbReference type="EMBL" id="CAUYUJ010015751">
    <property type="protein sequence ID" value="CAK0857737.1"/>
    <property type="molecule type" value="Genomic_DNA"/>
</dbReference>
<protein>
    <submittedName>
        <fullName evidence="1">Uncharacterized protein</fullName>
    </submittedName>
</protein>
<reference evidence="1" key="1">
    <citation type="submission" date="2023-10" db="EMBL/GenBank/DDBJ databases">
        <authorList>
            <person name="Chen Y."/>
            <person name="Shah S."/>
            <person name="Dougan E. K."/>
            <person name="Thang M."/>
            <person name="Chan C."/>
        </authorList>
    </citation>
    <scope>NUCLEOTIDE SEQUENCE [LARGE SCALE GENOMIC DNA]</scope>
</reference>
<accession>A0ABN9UEI2</accession>
<organism evidence="1 2">
    <name type="scientific">Prorocentrum cordatum</name>
    <dbReference type="NCBI Taxonomy" id="2364126"/>
    <lineage>
        <taxon>Eukaryota</taxon>
        <taxon>Sar</taxon>
        <taxon>Alveolata</taxon>
        <taxon>Dinophyceae</taxon>
        <taxon>Prorocentrales</taxon>
        <taxon>Prorocentraceae</taxon>
        <taxon>Prorocentrum</taxon>
    </lineage>
</organism>
<gene>
    <name evidence="1" type="ORF">PCOR1329_LOCUS47732</name>
</gene>
<evidence type="ECO:0000313" key="2">
    <source>
        <dbReference type="Proteomes" id="UP001189429"/>
    </source>
</evidence>
<dbReference type="Proteomes" id="UP001189429">
    <property type="component" value="Unassembled WGS sequence"/>
</dbReference>
<comment type="caution">
    <text evidence="1">The sequence shown here is derived from an EMBL/GenBank/DDBJ whole genome shotgun (WGS) entry which is preliminary data.</text>
</comment>
<evidence type="ECO:0000313" key="1">
    <source>
        <dbReference type="EMBL" id="CAK0857737.1"/>
    </source>
</evidence>
<sequence length="155" mass="16382">MFVDELDALPAAFEPREFRACAASSGHARRCCQAPGIGCLRGVFTDCATSASPWRSRTFGRDVQLPKFAPSTSRIGMAVCEFLSGPPDYDRRSGLRLAARSSLQYLAGRCVVSAAGAGGGHREGCESEVPALSLSVLRRGTRGPAALIGKPGRRP</sequence>
<proteinExistence type="predicted"/>
<keyword evidence="2" id="KW-1185">Reference proteome</keyword>
<name>A0ABN9UEI2_9DINO</name>